<dbReference type="PRINTS" id="PR00111">
    <property type="entry name" value="ABHYDROLASE"/>
</dbReference>
<evidence type="ECO:0000313" key="3">
    <source>
        <dbReference type="Proteomes" id="UP001320159"/>
    </source>
</evidence>
<gene>
    <name evidence="2" type="ORF">CUJ83_06405</name>
</gene>
<dbReference type="Gene3D" id="3.40.50.1820">
    <property type="entry name" value="alpha/beta hydrolase"/>
    <property type="match status" value="1"/>
</dbReference>
<evidence type="ECO:0000259" key="1">
    <source>
        <dbReference type="Pfam" id="PF12697"/>
    </source>
</evidence>
<dbReference type="PANTHER" id="PTHR43798:SF6">
    <property type="entry name" value="HYDROLASE, PUTATIVE (AFU_ORTHOLOGUE AFUA_4G13070)-RELATED"/>
    <property type="match status" value="1"/>
</dbReference>
<keyword evidence="3" id="KW-1185">Reference proteome</keyword>
<sequence>MFCEIEGIPVHYEIYGDGKPVLMIHGYGVDRHLMKGCMEPIFKNRPGWKRIYFDLPGMGETKSDPRVKNSDIMLDIVLKFIDRIIPGQNFLVAGESYGGYLSRGLVYKSMDRIGGLLLICPLIEPLRIHRDLPQRTVLVRDTELIADMDPLEAKEFCAMAVVQSPGIFEKFKRDVMPGIISADEDFLAFFQKQGYGFSFDVDRISRPFEKPALILMGRQDSAVGYRNGWKIIENYPRGTFAVLDRAGHNLQIEQQRLFEELVNEWLDRVDEQG</sequence>
<protein>
    <submittedName>
        <fullName evidence="2">2-hydroxy-6-oxo-6-phenylhexa-2,4-dienoate hydrolase</fullName>
    </submittedName>
</protein>
<dbReference type="InterPro" id="IPR000073">
    <property type="entry name" value="AB_hydrolase_1"/>
</dbReference>
<reference evidence="2 3" key="1">
    <citation type="submission" date="2017-11" db="EMBL/GenBank/DDBJ databases">
        <title>Isolation and Characterization of Family Methanocellaceae Species from Potential Methane Hydrate Area Offshore Southwestern Taiwan.</title>
        <authorList>
            <person name="Zhang W.-L."/>
            <person name="Chen W.-C."/>
            <person name="Lai M.-C."/>
            <person name="Chen S.-C."/>
        </authorList>
    </citation>
    <scope>NUCLEOTIDE SEQUENCE [LARGE SCALE GENOMIC DNA]</scope>
    <source>
        <strain evidence="2 3">CWC-04</strain>
    </source>
</reference>
<dbReference type="PANTHER" id="PTHR43798">
    <property type="entry name" value="MONOACYLGLYCEROL LIPASE"/>
    <property type="match status" value="1"/>
</dbReference>
<keyword evidence="2" id="KW-0378">Hydrolase</keyword>
<comment type="caution">
    <text evidence="2">The sequence shown here is derived from an EMBL/GenBank/DDBJ whole genome shotgun (WGS) entry which is preliminary data.</text>
</comment>
<dbReference type="AlphaFoldDB" id="A0AAP2W4R2"/>
<dbReference type="SUPFAM" id="SSF53474">
    <property type="entry name" value="alpha/beta-Hydrolases"/>
    <property type="match status" value="1"/>
</dbReference>
<evidence type="ECO:0000313" key="2">
    <source>
        <dbReference type="EMBL" id="MCD1294630.1"/>
    </source>
</evidence>
<dbReference type="InterPro" id="IPR050266">
    <property type="entry name" value="AB_hydrolase_sf"/>
</dbReference>
<dbReference type="Proteomes" id="UP001320159">
    <property type="component" value="Unassembled WGS sequence"/>
</dbReference>
<feature type="domain" description="AB hydrolase-1" evidence="1">
    <location>
        <begin position="21"/>
        <end position="257"/>
    </location>
</feature>
<dbReference type="InterPro" id="IPR029058">
    <property type="entry name" value="AB_hydrolase_fold"/>
</dbReference>
<organism evidence="2 3">
    <name type="scientific">Methanooceanicella nereidis</name>
    <dbReference type="NCBI Taxonomy" id="2052831"/>
    <lineage>
        <taxon>Archaea</taxon>
        <taxon>Methanobacteriati</taxon>
        <taxon>Methanobacteriota</taxon>
        <taxon>Stenosarchaea group</taxon>
        <taxon>Methanomicrobia</taxon>
        <taxon>Methanocellales</taxon>
        <taxon>Methanocellaceae</taxon>
        <taxon>Methanooceanicella</taxon>
    </lineage>
</organism>
<dbReference type="GO" id="GO:0016787">
    <property type="term" value="F:hydrolase activity"/>
    <property type="evidence" value="ECO:0007669"/>
    <property type="project" value="UniProtKB-KW"/>
</dbReference>
<dbReference type="RefSeq" id="WP_230741464.1">
    <property type="nucleotide sequence ID" value="NZ_PGCK01000004.1"/>
</dbReference>
<dbReference type="Pfam" id="PF12697">
    <property type="entry name" value="Abhydrolase_6"/>
    <property type="match status" value="1"/>
</dbReference>
<proteinExistence type="predicted"/>
<name>A0AAP2W4R2_9EURY</name>
<accession>A0AAP2W4R2</accession>
<dbReference type="EMBL" id="PGCK01000004">
    <property type="protein sequence ID" value="MCD1294630.1"/>
    <property type="molecule type" value="Genomic_DNA"/>
</dbReference>